<evidence type="ECO:0000313" key="2">
    <source>
        <dbReference type="Proteomes" id="UP000249518"/>
    </source>
</evidence>
<evidence type="ECO:0008006" key="3">
    <source>
        <dbReference type="Google" id="ProtNLM"/>
    </source>
</evidence>
<protein>
    <recommendedName>
        <fullName evidence="3">LTXXQ motif family protein</fullName>
    </recommendedName>
</protein>
<organism evidence="1 2">
    <name type="scientific">Flavobacterium lacus</name>
    <dbReference type="NCBI Taxonomy" id="1353778"/>
    <lineage>
        <taxon>Bacteria</taxon>
        <taxon>Pseudomonadati</taxon>
        <taxon>Bacteroidota</taxon>
        <taxon>Flavobacteriia</taxon>
        <taxon>Flavobacteriales</taxon>
        <taxon>Flavobacteriaceae</taxon>
        <taxon>Flavobacterium</taxon>
    </lineage>
</organism>
<accession>A0A328WTX2</accession>
<dbReference type="Proteomes" id="UP000249518">
    <property type="component" value="Unassembled WGS sequence"/>
</dbReference>
<keyword evidence="2" id="KW-1185">Reference proteome</keyword>
<gene>
    <name evidence="1" type="ORF">B0I10_110100</name>
</gene>
<comment type="caution">
    <text evidence="1">The sequence shown here is derived from an EMBL/GenBank/DDBJ whole genome shotgun (WGS) entry which is preliminary data.</text>
</comment>
<proteinExistence type="predicted"/>
<evidence type="ECO:0000313" key="1">
    <source>
        <dbReference type="EMBL" id="RAR47304.1"/>
    </source>
</evidence>
<dbReference type="AlphaFoldDB" id="A0A328WTX2"/>
<name>A0A328WTX2_9FLAO</name>
<reference evidence="1 2" key="1">
    <citation type="submission" date="2018-06" db="EMBL/GenBank/DDBJ databases">
        <title>Genomic Encyclopedia of Type Strains, Phase III (KMG-III): the genomes of soil and plant-associated and newly described type strains.</title>
        <authorList>
            <person name="Whitman W."/>
        </authorList>
    </citation>
    <scope>NUCLEOTIDE SEQUENCE [LARGE SCALE GENOMIC DNA]</scope>
    <source>
        <strain evidence="1 2">CGMCC 1.12504</strain>
    </source>
</reference>
<sequence>MLPNLIYMVNQNKNSMKKVIHILLILGTCAVHSQVDRTIGSSQYKNTNSSKGEKIDPIERSLLYLKETLNLDAFQEAAVKSYLTENFTESEKANNILTNPEEKRIKFDELKRIFDEKTKSILNPKQIKIFEELKDKNKTKEKKKNKKEEEN</sequence>
<dbReference type="EMBL" id="QLSV01000010">
    <property type="protein sequence ID" value="RAR47304.1"/>
    <property type="molecule type" value="Genomic_DNA"/>
</dbReference>